<dbReference type="GO" id="GO:0003824">
    <property type="term" value="F:catalytic activity"/>
    <property type="evidence" value="ECO:0007669"/>
    <property type="project" value="InterPro"/>
</dbReference>
<dbReference type="SUPFAM" id="SSF54001">
    <property type="entry name" value="Cysteine proteinases"/>
    <property type="match status" value="1"/>
</dbReference>
<sequence length="1010" mass="117097">MLFLPWSNEEKDLIHINHEETFELHKDLIRQKRSEYVHREANEFEKAFEEQTERGNDDDIDDTNIEYDQDKNEFLIYEIGNTEGDIFVEMGLNTRTEKIEHFNVPKMIPDADYQRLMRSLNSSQRKYTLNMMNLIKDGDKQFFHFINGGAGVGKIDNSLWSLFELFELTEIMRQKDDKTFAIALSNIAKGTMTAEDIHLLKSRIVSTENLDMVEDTIRIFRSNAEVDSYNRIVLASLNTEGAISNAYDFCVGDGLASIREKVLDNVKNLKTTETYGLPLKIDLKVGAKYMMTVNIDTEDGLVNGACGKLIMIDYGKLQKTNETVPCRLWIKFSEKKTGRKARANFHNVMRNRNIDLSLTPIEPVTRQINTRSTNFKVERKQFPVVPCEAMTIYKSQGGTYEKVVVNLKKGMTRSELYVSCSRAIKAIGLYLIGDFVPPKPPEPNDAVAMMFKNMRYERMLKFSLEFSEESQEERFFVMFHNVQSLNKHIFDVRSDKTFLSSSMISLVETWTKPSDSLEIEGFKIVQRRDCNDIRKPFGQITYLKNDLKYENITERFEYSGKNHIEYSSIKIDDICIISVYNSPNSSFDVLKRHMNEVITISKGFCENIIVVGDFNINLKVKTNNKFIEYMKSFGLRLNNTLNRDSTNAKTQIDYCFTNVKGLKSDYFESLTNFHKPIWIRKHEVLTKFHFDETEDIYTNILFNINDAIIDDQSDAMEVDEKFAFEHHETVDKNEQIDLDMSFQLEDLKVNEPSDMMEIEEKSFSENYEIIDSKSRKILNHFLLALEFDNTTDTNQITSQAQIINDLIKKSPFITTNNKDKSVRLKSETEYSVQVFDSVYARTRTTADGNCLYSSLSILNVGSEKLTYSMRLLAVNVMMNNRDYFQALCKVLHYPFEEQLKRTAMDTIWGGEVQIQALSMALSHPIYSYIQFNSDPTNRHYISSNISFQELVDRFNKGTAGGHLKYIGYKSDMNKLGFCVYYNGTHYDALLPFRDNPQPFVPHFDLINMSL</sequence>
<gene>
    <name evidence="2" type="ORF">JBS370_LOCUS22008</name>
</gene>
<dbReference type="AlphaFoldDB" id="A0A819J361"/>
<organism evidence="2 3">
    <name type="scientific">Rotaria sordida</name>
    <dbReference type="NCBI Taxonomy" id="392033"/>
    <lineage>
        <taxon>Eukaryota</taxon>
        <taxon>Metazoa</taxon>
        <taxon>Spiralia</taxon>
        <taxon>Gnathifera</taxon>
        <taxon>Rotifera</taxon>
        <taxon>Eurotatoria</taxon>
        <taxon>Bdelloidea</taxon>
        <taxon>Philodinida</taxon>
        <taxon>Philodinidae</taxon>
        <taxon>Rotaria</taxon>
    </lineage>
</organism>
<dbReference type="SUPFAM" id="SSF52540">
    <property type="entry name" value="P-loop containing nucleoside triphosphate hydrolases"/>
    <property type="match status" value="1"/>
</dbReference>
<dbReference type="PANTHER" id="PTHR47642">
    <property type="entry name" value="ATP-DEPENDENT DNA HELICASE"/>
    <property type="match status" value="1"/>
</dbReference>
<dbReference type="EMBL" id="CAJOBD010003007">
    <property type="protein sequence ID" value="CAF3922555.1"/>
    <property type="molecule type" value="Genomic_DNA"/>
</dbReference>
<dbReference type="Pfam" id="PF02338">
    <property type="entry name" value="OTU"/>
    <property type="match status" value="1"/>
</dbReference>
<dbReference type="Gene3D" id="3.90.70.80">
    <property type="match status" value="1"/>
</dbReference>
<dbReference type="InterPro" id="IPR003323">
    <property type="entry name" value="OTU_dom"/>
</dbReference>
<dbReference type="InterPro" id="IPR005135">
    <property type="entry name" value="Endo/exonuclease/phosphatase"/>
</dbReference>
<dbReference type="PROSITE" id="PS50802">
    <property type="entry name" value="OTU"/>
    <property type="match status" value="1"/>
</dbReference>
<dbReference type="Proteomes" id="UP000663836">
    <property type="component" value="Unassembled WGS sequence"/>
</dbReference>
<evidence type="ECO:0000313" key="3">
    <source>
        <dbReference type="Proteomes" id="UP000663836"/>
    </source>
</evidence>
<reference evidence="2" key="1">
    <citation type="submission" date="2021-02" db="EMBL/GenBank/DDBJ databases">
        <authorList>
            <person name="Nowell W R."/>
        </authorList>
    </citation>
    <scope>NUCLEOTIDE SEQUENCE</scope>
</reference>
<accession>A0A819J361</accession>
<proteinExistence type="predicted"/>
<feature type="domain" description="OTU" evidence="1">
    <location>
        <begin position="839"/>
        <end position="992"/>
    </location>
</feature>
<dbReference type="CDD" id="cd18809">
    <property type="entry name" value="SF1_C_RecD"/>
    <property type="match status" value="1"/>
</dbReference>
<dbReference type="Gene3D" id="3.60.10.10">
    <property type="entry name" value="Endonuclease/exonuclease/phosphatase"/>
    <property type="match status" value="1"/>
</dbReference>
<name>A0A819J361_9BILA</name>
<evidence type="ECO:0000313" key="2">
    <source>
        <dbReference type="EMBL" id="CAF3922555.1"/>
    </source>
</evidence>
<dbReference type="InterPro" id="IPR027417">
    <property type="entry name" value="P-loop_NTPase"/>
</dbReference>
<dbReference type="InterPro" id="IPR038765">
    <property type="entry name" value="Papain-like_cys_pep_sf"/>
</dbReference>
<dbReference type="Pfam" id="PF14529">
    <property type="entry name" value="Exo_endo_phos_2"/>
    <property type="match status" value="1"/>
</dbReference>
<comment type="caution">
    <text evidence="2">The sequence shown here is derived from an EMBL/GenBank/DDBJ whole genome shotgun (WGS) entry which is preliminary data.</text>
</comment>
<dbReference type="SUPFAM" id="SSF56219">
    <property type="entry name" value="DNase I-like"/>
    <property type="match status" value="1"/>
</dbReference>
<dbReference type="InterPro" id="IPR051055">
    <property type="entry name" value="PIF1_helicase"/>
</dbReference>
<protein>
    <recommendedName>
        <fullName evidence="1">OTU domain-containing protein</fullName>
    </recommendedName>
</protein>
<dbReference type="InterPro" id="IPR036691">
    <property type="entry name" value="Endo/exonu/phosph_ase_sf"/>
</dbReference>
<dbReference type="Gene3D" id="3.40.50.300">
    <property type="entry name" value="P-loop containing nucleotide triphosphate hydrolases"/>
    <property type="match status" value="1"/>
</dbReference>
<evidence type="ECO:0000259" key="1">
    <source>
        <dbReference type="PROSITE" id="PS50802"/>
    </source>
</evidence>